<keyword evidence="7" id="KW-1185">Reference proteome</keyword>
<evidence type="ECO:0000313" key="6">
    <source>
        <dbReference type="EMBL" id="CAL4121195.1"/>
    </source>
</evidence>
<evidence type="ECO:0000313" key="7">
    <source>
        <dbReference type="Proteomes" id="UP001497623"/>
    </source>
</evidence>
<dbReference type="GO" id="GO:0016192">
    <property type="term" value="P:vesicle-mediated transport"/>
    <property type="evidence" value="ECO:0007669"/>
    <property type="project" value="InterPro"/>
</dbReference>
<name>A0AAV2RBP8_MEGNR</name>
<dbReference type="SUPFAM" id="SSF49447">
    <property type="entry name" value="Second domain of Mu2 adaptin subunit (ap50) of ap2 adaptor"/>
    <property type="match status" value="1"/>
</dbReference>
<evidence type="ECO:0000256" key="4">
    <source>
        <dbReference type="ARBA" id="ARBA00023136"/>
    </source>
</evidence>
<evidence type="ECO:0000256" key="3">
    <source>
        <dbReference type="ARBA" id="ARBA00022927"/>
    </source>
</evidence>
<accession>A0AAV2RBP8</accession>
<keyword evidence="2" id="KW-0813">Transport</keyword>
<dbReference type="PROSITE" id="PS51072">
    <property type="entry name" value="MHD"/>
    <property type="match status" value="1"/>
</dbReference>
<dbReference type="InterPro" id="IPR001392">
    <property type="entry name" value="Clathrin_mu"/>
</dbReference>
<sequence>MIHSMFVVYLVQYATRCVFVTRRWNSSITKNTFEYFTNKQYKCNHSVYMEVVIIANNSTLYPLIMDSENTFKIRVWETLDCLVYEGFFHHKMVKGVKEFLKSTGRVSPDLCDQVVEPSDEELNQRHTSDSEYKILELLRPQNIFDAVAVMVVVSGNVVKSLRTGQYLWSVAWRRKPLRCGANVANYDIHIKNSFKPKSEKLRVQIDCCIKLTGMPDLTLTFINPRLFDDVSFHPCVRLKRWESERMLSFVPPDGNFRLLSYHIGSQSVVAIPLYIRHNISFRDVGGGRCDITVGPKQTMGRTVEQVVIEVPMPKCVLNCNLTVTQGKYSFDPVSKVLRWDVGRIDPSKLPNIRGNISIQSGAPNPESNPNINVSFTISQLAVSGLKVNRLDIYGEKYKPFKGVKYITRAGKFQVRT</sequence>
<dbReference type="GO" id="GO:0030131">
    <property type="term" value="C:clathrin adaptor complex"/>
    <property type="evidence" value="ECO:0007669"/>
    <property type="project" value="InterPro"/>
</dbReference>
<gene>
    <name evidence="6" type="ORF">MNOR_LOCUS22366</name>
</gene>
<reference evidence="6 7" key="1">
    <citation type="submission" date="2024-05" db="EMBL/GenBank/DDBJ databases">
        <authorList>
            <person name="Wallberg A."/>
        </authorList>
    </citation>
    <scope>NUCLEOTIDE SEQUENCE [LARGE SCALE GENOMIC DNA]</scope>
</reference>
<dbReference type="EMBL" id="CAXKWB010018765">
    <property type="protein sequence ID" value="CAL4121195.1"/>
    <property type="molecule type" value="Genomic_DNA"/>
</dbReference>
<dbReference type="InterPro" id="IPR036168">
    <property type="entry name" value="AP2_Mu_C_sf"/>
</dbReference>
<comment type="caution">
    <text evidence="6">The sequence shown here is derived from an EMBL/GenBank/DDBJ whole genome shotgun (WGS) entry which is preliminary data.</text>
</comment>
<comment type="subcellular location">
    <subcellularLocation>
        <location evidence="1">Endomembrane system</location>
    </subcellularLocation>
</comment>
<dbReference type="GO" id="GO:0006886">
    <property type="term" value="P:intracellular protein transport"/>
    <property type="evidence" value="ECO:0007669"/>
    <property type="project" value="InterPro"/>
</dbReference>
<keyword evidence="4" id="KW-0472">Membrane</keyword>
<dbReference type="PANTHER" id="PTHR10529">
    <property type="entry name" value="AP COMPLEX SUBUNIT MU"/>
    <property type="match status" value="1"/>
</dbReference>
<protein>
    <recommendedName>
        <fullName evidence="5">MHD domain-containing protein</fullName>
    </recommendedName>
</protein>
<dbReference type="Gene3D" id="2.60.40.1170">
    <property type="entry name" value="Mu homology domain, subdomain B"/>
    <property type="match status" value="2"/>
</dbReference>
<dbReference type="InterPro" id="IPR028565">
    <property type="entry name" value="MHD"/>
</dbReference>
<keyword evidence="3" id="KW-0653">Protein transport</keyword>
<dbReference type="AlphaFoldDB" id="A0AAV2RBP8"/>
<feature type="domain" description="MHD" evidence="5">
    <location>
        <begin position="175"/>
        <end position="415"/>
    </location>
</feature>
<evidence type="ECO:0000256" key="2">
    <source>
        <dbReference type="ARBA" id="ARBA00022448"/>
    </source>
</evidence>
<evidence type="ECO:0000256" key="1">
    <source>
        <dbReference type="ARBA" id="ARBA00004308"/>
    </source>
</evidence>
<evidence type="ECO:0000259" key="5">
    <source>
        <dbReference type="PROSITE" id="PS51072"/>
    </source>
</evidence>
<dbReference type="Proteomes" id="UP001497623">
    <property type="component" value="Unassembled WGS sequence"/>
</dbReference>
<organism evidence="6 7">
    <name type="scientific">Meganyctiphanes norvegica</name>
    <name type="common">Northern krill</name>
    <name type="synonym">Thysanopoda norvegica</name>
    <dbReference type="NCBI Taxonomy" id="48144"/>
    <lineage>
        <taxon>Eukaryota</taxon>
        <taxon>Metazoa</taxon>
        <taxon>Ecdysozoa</taxon>
        <taxon>Arthropoda</taxon>
        <taxon>Crustacea</taxon>
        <taxon>Multicrustacea</taxon>
        <taxon>Malacostraca</taxon>
        <taxon>Eumalacostraca</taxon>
        <taxon>Eucarida</taxon>
        <taxon>Euphausiacea</taxon>
        <taxon>Euphausiidae</taxon>
        <taxon>Meganyctiphanes</taxon>
    </lineage>
</organism>
<proteinExistence type="predicted"/>
<dbReference type="Pfam" id="PF00928">
    <property type="entry name" value="Adap_comp_sub"/>
    <property type="match status" value="1"/>
</dbReference>
<feature type="non-terminal residue" evidence="6">
    <location>
        <position position="416"/>
    </location>
</feature>
<dbReference type="GO" id="GO:0012505">
    <property type="term" value="C:endomembrane system"/>
    <property type="evidence" value="ECO:0007669"/>
    <property type="project" value="UniProtKB-SubCell"/>
</dbReference>
<dbReference type="PRINTS" id="PR00314">
    <property type="entry name" value="CLATHRINADPT"/>
</dbReference>
<dbReference type="InterPro" id="IPR050431">
    <property type="entry name" value="Adaptor_comp_med_subunit"/>
</dbReference>